<reference evidence="1 2" key="1">
    <citation type="journal article" date="2014" name="Genome Announc.">
        <title>Draft Genome Sequences of Two Vibrionaceae Species, Vibrio ponticus C121 and Photobacterium aphoticum C119, Isolated as Coral Reef Microbiota.</title>
        <authorList>
            <person name="Al-saari N."/>
            <person name="Meirelles P.M."/>
            <person name="Mino S."/>
            <person name="Suda W."/>
            <person name="Oshima K."/>
            <person name="Hattori M."/>
            <person name="Ohkuma M."/>
            <person name="Thompson F.L."/>
            <person name="Gomez-Gil B."/>
            <person name="Sawabe T."/>
            <person name="Sawabe T."/>
        </authorList>
    </citation>
    <scope>NUCLEOTIDE SEQUENCE [LARGE SCALE GENOMIC DNA]</scope>
    <source>
        <strain evidence="1 2">JCM 19237</strain>
    </source>
</reference>
<gene>
    <name evidence="1" type="ORF">JCM19237_5502</name>
</gene>
<dbReference type="EMBL" id="BBMN01000001">
    <property type="protein sequence ID" value="GAL02609.1"/>
    <property type="molecule type" value="Genomic_DNA"/>
</dbReference>
<dbReference type="AlphaFoldDB" id="A0A090QLB3"/>
<comment type="caution">
    <text evidence="1">The sequence shown here is derived from an EMBL/GenBank/DDBJ whole genome shotgun (WGS) entry which is preliminary data.</text>
</comment>
<name>A0A090QLB3_9GAMM</name>
<dbReference type="eggNOG" id="ENOG5033FQJ">
    <property type="taxonomic scope" value="Bacteria"/>
</dbReference>
<proteinExistence type="predicted"/>
<dbReference type="Pfam" id="PF19991">
    <property type="entry name" value="HMA_2"/>
    <property type="match status" value="1"/>
</dbReference>
<evidence type="ECO:0000313" key="2">
    <source>
        <dbReference type="Proteomes" id="UP000029227"/>
    </source>
</evidence>
<accession>A0A090QLB3</accession>
<dbReference type="Proteomes" id="UP000029227">
    <property type="component" value="Unassembled WGS sequence"/>
</dbReference>
<evidence type="ECO:0008006" key="3">
    <source>
        <dbReference type="Google" id="ProtNLM"/>
    </source>
</evidence>
<organism evidence="1 2">
    <name type="scientific">Photobacterium aphoticum</name>
    <dbReference type="NCBI Taxonomy" id="754436"/>
    <lineage>
        <taxon>Bacteria</taxon>
        <taxon>Pseudomonadati</taxon>
        <taxon>Pseudomonadota</taxon>
        <taxon>Gammaproteobacteria</taxon>
        <taxon>Vibrionales</taxon>
        <taxon>Vibrionaceae</taxon>
        <taxon>Photobacterium</taxon>
    </lineage>
</organism>
<sequence>MALKLRRMVTIAHHIPGRIRLKYKLGILAHLARFNAQEIEDGLASVPAFKSYRLNHATNSILIEYDASVVPPAVINALFSEADAEAEKACVALGQLVETNGVNR</sequence>
<evidence type="ECO:0000313" key="1">
    <source>
        <dbReference type="EMBL" id="GAL02609.1"/>
    </source>
</evidence>
<protein>
    <recommendedName>
        <fullName evidence="3">Cation transporter</fullName>
    </recommendedName>
</protein>